<accession>A0A5J4R6I6</accession>
<evidence type="ECO:0000313" key="2">
    <source>
        <dbReference type="Proteomes" id="UP000324800"/>
    </source>
</evidence>
<proteinExistence type="predicted"/>
<sequence length="11" mass="1173">MGIYFAGGTRT</sequence>
<dbReference type="EMBL" id="SNRW01043101">
    <property type="protein sequence ID" value="KAA6329302.1"/>
    <property type="molecule type" value="Genomic_DNA"/>
</dbReference>
<reference evidence="1 2" key="1">
    <citation type="submission" date="2019-03" db="EMBL/GenBank/DDBJ databases">
        <title>Single cell metagenomics reveals metabolic interactions within the superorganism composed of flagellate Streblomastix strix and complex community of Bacteroidetes bacteria on its surface.</title>
        <authorList>
            <person name="Treitli S.C."/>
            <person name="Kolisko M."/>
            <person name="Husnik F."/>
            <person name="Keeling P."/>
            <person name="Hampl V."/>
        </authorList>
    </citation>
    <scope>NUCLEOTIDE SEQUENCE [LARGE SCALE GENOMIC DNA]</scope>
    <source>
        <strain evidence="1">ST1C</strain>
    </source>
</reference>
<protein>
    <submittedName>
        <fullName evidence="1">Uncharacterized protein</fullName>
    </submittedName>
</protein>
<gene>
    <name evidence="1" type="ORF">EZS28_053621</name>
</gene>
<dbReference type="Proteomes" id="UP000324800">
    <property type="component" value="Unassembled WGS sequence"/>
</dbReference>
<comment type="caution">
    <text evidence="1">The sequence shown here is derived from an EMBL/GenBank/DDBJ whole genome shotgun (WGS) entry which is preliminary data.</text>
</comment>
<feature type="non-terminal residue" evidence="1">
    <location>
        <position position="11"/>
    </location>
</feature>
<evidence type="ECO:0000313" key="1">
    <source>
        <dbReference type="EMBL" id="KAA6329302.1"/>
    </source>
</evidence>
<organism evidence="1 2">
    <name type="scientific">Streblomastix strix</name>
    <dbReference type="NCBI Taxonomy" id="222440"/>
    <lineage>
        <taxon>Eukaryota</taxon>
        <taxon>Metamonada</taxon>
        <taxon>Preaxostyla</taxon>
        <taxon>Oxymonadida</taxon>
        <taxon>Streblomastigidae</taxon>
        <taxon>Streblomastix</taxon>
    </lineage>
</organism>
<name>A0A5J4R6I6_9EUKA</name>